<dbReference type="EMBL" id="JBFXLQ010000030">
    <property type="protein sequence ID" value="KAL2865656.1"/>
    <property type="molecule type" value="Genomic_DNA"/>
</dbReference>
<feature type="region of interest" description="Disordered" evidence="1">
    <location>
        <begin position="1"/>
        <end position="24"/>
    </location>
</feature>
<proteinExistence type="predicted"/>
<feature type="region of interest" description="Disordered" evidence="1">
    <location>
        <begin position="169"/>
        <end position="219"/>
    </location>
</feature>
<protein>
    <submittedName>
        <fullName evidence="2">Uncharacterized protein</fullName>
    </submittedName>
</protein>
<organism evidence="2 3">
    <name type="scientific">Aspergillus lucknowensis</name>
    <dbReference type="NCBI Taxonomy" id="176173"/>
    <lineage>
        <taxon>Eukaryota</taxon>
        <taxon>Fungi</taxon>
        <taxon>Dikarya</taxon>
        <taxon>Ascomycota</taxon>
        <taxon>Pezizomycotina</taxon>
        <taxon>Eurotiomycetes</taxon>
        <taxon>Eurotiomycetidae</taxon>
        <taxon>Eurotiales</taxon>
        <taxon>Aspergillaceae</taxon>
        <taxon>Aspergillus</taxon>
        <taxon>Aspergillus subgen. Nidulantes</taxon>
    </lineage>
</organism>
<feature type="region of interest" description="Disordered" evidence="1">
    <location>
        <begin position="116"/>
        <end position="149"/>
    </location>
</feature>
<keyword evidence="3" id="KW-1185">Reference proteome</keyword>
<evidence type="ECO:0000256" key="1">
    <source>
        <dbReference type="SAM" id="MobiDB-lite"/>
    </source>
</evidence>
<gene>
    <name evidence="2" type="ORF">BJX67DRAFT_169379</name>
</gene>
<accession>A0ABR4LM93</accession>
<name>A0ABR4LM93_9EURO</name>
<dbReference type="GeneID" id="98140150"/>
<feature type="compositionally biased region" description="Low complexity" evidence="1">
    <location>
        <begin position="185"/>
        <end position="194"/>
    </location>
</feature>
<dbReference type="RefSeq" id="XP_070884635.1">
    <property type="nucleotide sequence ID" value="XM_071025078.1"/>
</dbReference>
<sequence>MTTTCSSEFHRDNQTVDDSGGVGQCPEAVPVPRCWPMEMSSSVGSSEDHTYNWEWRQDSVILPVFTTSHQASFSFSKCGAVNDRIQGSGSFCDSLPFWSLPPTGLPSASFAPPQLNRLSSFPQTPKVRVPPYPSTHPSRSDQLSSSASSSSHLFHPAFFHPHPSLHTLPFTDSSSSPSPSPSLLPPESSLDPVSDLPPPLSRLHIVLPHRRSTRGLSSN</sequence>
<evidence type="ECO:0000313" key="3">
    <source>
        <dbReference type="Proteomes" id="UP001610432"/>
    </source>
</evidence>
<evidence type="ECO:0000313" key="2">
    <source>
        <dbReference type="EMBL" id="KAL2865656.1"/>
    </source>
</evidence>
<reference evidence="2 3" key="1">
    <citation type="submission" date="2024-07" db="EMBL/GenBank/DDBJ databases">
        <title>Section-level genome sequencing and comparative genomics of Aspergillus sections Usti and Cavernicolus.</title>
        <authorList>
            <consortium name="Lawrence Berkeley National Laboratory"/>
            <person name="Nybo J.L."/>
            <person name="Vesth T.C."/>
            <person name="Theobald S."/>
            <person name="Frisvad J.C."/>
            <person name="Larsen T.O."/>
            <person name="Kjaerboelling I."/>
            <person name="Rothschild-Mancinelli K."/>
            <person name="Lyhne E.K."/>
            <person name="Kogle M.E."/>
            <person name="Barry K."/>
            <person name="Clum A."/>
            <person name="Na H."/>
            <person name="Ledsgaard L."/>
            <person name="Lin J."/>
            <person name="Lipzen A."/>
            <person name="Kuo A."/>
            <person name="Riley R."/>
            <person name="Mondo S."/>
            <person name="Labutti K."/>
            <person name="Haridas S."/>
            <person name="Pangalinan J."/>
            <person name="Salamov A.A."/>
            <person name="Simmons B.A."/>
            <person name="Magnuson J.K."/>
            <person name="Chen J."/>
            <person name="Drula E."/>
            <person name="Henrissat B."/>
            <person name="Wiebenga A."/>
            <person name="Lubbers R.J."/>
            <person name="Gomes A.C."/>
            <person name="Macurrencykelacurrency M.R."/>
            <person name="Stajich J."/>
            <person name="Grigoriev I.V."/>
            <person name="Mortensen U.H."/>
            <person name="De Vries R.P."/>
            <person name="Baker S.E."/>
            <person name="Andersen M.R."/>
        </authorList>
    </citation>
    <scope>NUCLEOTIDE SEQUENCE [LARGE SCALE GENOMIC DNA]</scope>
    <source>
        <strain evidence="2 3">CBS 449.75</strain>
    </source>
</reference>
<comment type="caution">
    <text evidence="2">The sequence shown here is derived from an EMBL/GenBank/DDBJ whole genome shotgun (WGS) entry which is preliminary data.</text>
</comment>
<dbReference type="Proteomes" id="UP001610432">
    <property type="component" value="Unassembled WGS sequence"/>
</dbReference>